<proteinExistence type="predicted"/>
<evidence type="ECO:0000313" key="3">
    <source>
        <dbReference type="Proteomes" id="UP001596096"/>
    </source>
</evidence>
<gene>
    <name evidence="2" type="ORF">ACFPUY_06585</name>
</gene>
<keyword evidence="1" id="KW-0812">Transmembrane</keyword>
<keyword evidence="1" id="KW-0472">Membrane</keyword>
<protein>
    <submittedName>
        <fullName evidence="2">ABC transporter permease</fullName>
    </submittedName>
</protein>
<evidence type="ECO:0000256" key="1">
    <source>
        <dbReference type="SAM" id="Phobius"/>
    </source>
</evidence>
<keyword evidence="3" id="KW-1185">Reference proteome</keyword>
<feature type="transmembrane region" description="Helical" evidence="1">
    <location>
        <begin position="174"/>
        <end position="192"/>
    </location>
</feature>
<reference evidence="3" key="1">
    <citation type="journal article" date="2019" name="Int. J. Syst. Evol. Microbiol.">
        <title>The Global Catalogue of Microorganisms (GCM) 10K type strain sequencing project: providing services to taxonomists for standard genome sequencing and annotation.</title>
        <authorList>
            <consortium name="The Broad Institute Genomics Platform"/>
            <consortium name="The Broad Institute Genome Sequencing Center for Infectious Disease"/>
            <person name="Wu L."/>
            <person name="Ma J."/>
        </authorList>
    </citation>
    <scope>NUCLEOTIDE SEQUENCE [LARGE SCALE GENOMIC DNA]</scope>
    <source>
        <strain evidence="3">CGMCC 4.7106</strain>
    </source>
</reference>
<comment type="caution">
    <text evidence="2">The sequence shown here is derived from an EMBL/GenBank/DDBJ whole genome shotgun (WGS) entry which is preliminary data.</text>
</comment>
<feature type="transmembrane region" description="Helical" evidence="1">
    <location>
        <begin position="61"/>
        <end position="80"/>
    </location>
</feature>
<dbReference type="EMBL" id="JBHSNW010000003">
    <property type="protein sequence ID" value="MFC5814743.1"/>
    <property type="molecule type" value="Genomic_DNA"/>
</dbReference>
<evidence type="ECO:0000313" key="2">
    <source>
        <dbReference type="EMBL" id="MFC5814743.1"/>
    </source>
</evidence>
<keyword evidence="1" id="KW-1133">Transmembrane helix</keyword>
<sequence length="253" mass="25357">MNRALHAEWTKLRTVAGTGPLLLLAVVLTVAMGAALAATLTCPWGRCAQDSVKLTFSGLPVSQACVALLAVLAVGGEYGTGMIGTTLTAIPRRGRVLAAKAAVVAGLTAVAGTVAVLASALAGRLILPGRGYPALSLADGPTLRAAAGSVLYLALVALLGVGIAMAVRDPAASIAAVLGLLYLFPLLAHMVSDPGWHRVLWSLAPMNAGLAVQTTVNVASLPIPPWAGLGVLAAWSAAALLAGGLLLRARDAS</sequence>
<name>A0ABW1BQ93_9ACTN</name>
<feature type="transmembrane region" description="Helical" evidence="1">
    <location>
        <begin position="146"/>
        <end position="167"/>
    </location>
</feature>
<dbReference type="RefSeq" id="WP_219545850.1">
    <property type="nucleotide sequence ID" value="NZ_JAHKRN010000019.1"/>
</dbReference>
<feature type="transmembrane region" description="Helical" evidence="1">
    <location>
        <begin position="101"/>
        <end position="126"/>
    </location>
</feature>
<feature type="transmembrane region" description="Helical" evidence="1">
    <location>
        <begin position="226"/>
        <end position="247"/>
    </location>
</feature>
<dbReference type="Proteomes" id="UP001596096">
    <property type="component" value="Unassembled WGS sequence"/>
</dbReference>
<accession>A0ABW1BQ93</accession>
<organism evidence="2 3">
    <name type="scientific">Nonomuraea harbinensis</name>
    <dbReference type="NCBI Taxonomy" id="1286938"/>
    <lineage>
        <taxon>Bacteria</taxon>
        <taxon>Bacillati</taxon>
        <taxon>Actinomycetota</taxon>
        <taxon>Actinomycetes</taxon>
        <taxon>Streptosporangiales</taxon>
        <taxon>Streptosporangiaceae</taxon>
        <taxon>Nonomuraea</taxon>
    </lineage>
</organism>